<dbReference type="InterPro" id="IPR005225">
    <property type="entry name" value="Small_GTP-bd"/>
</dbReference>
<feature type="region of interest" description="Disordered" evidence="15">
    <location>
        <begin position="532"/>
        <end position="554"/>
    </location>
</feature>
<dbReference type="NCBIfam" id="TIGR01954">
    <property type="entry name" value="nusA_Cterm_rpt"/>
    <property type="match status" value="1"/>
</dbReference>
<name>A0A8X6FMT8_TRICU</name>
<evidence type="ECO:0000259" key="17">
    <source>
        <dbReference type="PROSITE" id="PS51722"/>
    </source>
</evidence>
<dbReference type="Gene3D" id="3.40.50.300">
    <property type="entry name" value="P-loop containing nucleotide triphosphate hydrolases"/>
    <property type="match status" value="1"/>
</dbReference>
<dbReference type="NCBIfam" id="TIGR01953">
    <property type="entry name" value="NusA"/>
    <property type="match status" value="1"/>
</dbReference>
<dbReference type="CDD" id="cd01887">
    <property type="entry name" value="IF2_eIF5B"/>
    <property type="match status" value="1"/>
</dbReference>
<keyword evidence="19" id="KW-1185">Reference proteome</keyword>
<dbReference type="NCBIfam" id="TIGR00231">
    <property type="entry name" value="small_GTP"/>
    <property type="match status" value="1"/>
</dbReference>
<dbReference type="InterPro" id="IPR023115">
    <property type="entry name" value="TIF_IF2_dom3"/>
</dbReference>
<dbReference type="Pfam" id="PF22042">
    <property type="entry name" value="EF-G_D2"/>
    <property type="match status" value="1"/>
</dbReference>
<dbReference type="HAMAP" id="MF_00945_B">
    <property type="entry name" value="NusA_B"/>
    <property type="match status" value="1"/>
</dbReference>
<keyword evidence="3" id="KW-0963">Cytoplasm</keyword>
<dbReference type="InterPro" id="IPR010213">
    <property type="entry name" value="TF_NusA"/>
</dbReference>
<comment type="function">
    <text evidence="12">One of the essential components for the initiation of protein synthesis. Protects formylmethionyl-tRNA from spontaneous hydrolysis and promotes its binding to the 30S ribosomal subunits. Also involved in the hydrolysis of GTP during the formation of the 70S ribosomal complex.</text>
</comment>
<dbReference type="EMBL" id="BMAO01003008">
    <property type="protein sequence ID" value="GFQ85000.1"/>
    <property type="molecule type" value="Genomic_DNA"/>
</dbReference>
<dbReference type="InterPro" id="IPR000178">
    <property type="entry name" value="TF_IF2_bacterial-like"/>
</dbReference>
<evidence type="ECO:0000256" key="3">
    <source>
        <dbReference type="ARBA" id="ARBA00022490"/>
    </source>
</evidence>
<dbReference type="PANTHER" id="PTHR43381">
    <property type="entry name" value="TRANSLATION INITIATION FACTOR IF-2-RELATED"/>
    <property type="match status" value="1"/>
</dbReference>
<evidence type="ECO:0000313" key="18">
    <source>
        <dbReference type="EMBL" id="GFQ85000.1"/>
    </source>
</evidence>
<dbReference type="Gene3D" id="2.40.30.10">
    <property type="entry name" value="Translation factors"/>
    <property type="match status" value="2"/>
</dbReference>
<organism evidence="18 19">
    <name type="scientific">Trichonephila clavata</name>
    <name type="common">Joro spider</name>
    <name type="synonym">Nephila clavata</name>
    <dbReference type="NCBI Taxonomy" id="2740835"/>
    <lineage>
        <taxon>Eukaryota</taxon>
        <taxon>Metazoa</taxon>
        <taxon>Ecdysozoa</taxon>
        <taxon>Arthropoda</taxon>
        <taxon>Chelicerata</taxon>
        <taxon>Arachnida</taxon>
        <taxon>Araneae</taxon>
        <taxon>Araneomorphae</taxon>
        <taxon>Entelegynae</taxon>
        <taxon>Araneoidea</taxon>
        <taxon>Nephilidae</taxon>
        <taxon>Trichonephila</taxon>
    </lineage>
</organism>
<evidence type="ECO:0000256" key="15">
    <source>
        <dbReference type="SAM" id="MobiDB-lite"/>
    </source>
</evidence>
<sequence>MIANRKSSVKQKSNKNNIVGNPDVIKTAGELSLQKGLDFDVVIKALESAIEAVAHQKYGSKSKIVVDIDRNTGKVTSYRKLKVIDDESNEKENTECESITLTQAKLIKGDAKVGDTVSELLSLNTDLASARIAQQKIAQIIKDEESKKQYEEFKDKAGEIRYGIVKQVEYSDLIIDINGTRAYLPLRNLTGGESFREGDKVKAYIQTVKRSDDGRQIILSRTHEGFLEALLNQEIPEIADGLVTIKGIARDAGSRSKVAVFSPDKNIDPVGACVGVKGDRIKTIIHELNGEKIDVINYSSDLGQFVIKAITPAEVSKVIIDENENCIELTVAEDQLSLAIGKKGQNVRLASELVGWKIEILSTQQESERRSKELSQCSALFAEALNLEEIMGQLLVTEGFSSVEDISSASIKELASIEGFNEDIANELHNRANKYLKAENDRKIEELKSLGMEDDVINLTLSIDNKIALSKHDIKTLEDIADLSSYEFCSILSSSADNKMNSENLKDTVDSIIIEARLSKLKLDLNLNSSTSPSTGATIVKKRRKKSHDAEEHNLFDESKLGSLTEKEQIFRINAVQNAALLKEKNQREEKEKTAKEDSNKEIDEKNEADTLSKEINKQVLSDTHLVELKEDNIDYEGDDKKSSKVNKDIYSKHSKLVIAQAIDEKTEQPPVFKQRFGIRSRKSKFTKGKNISREVIIPDKITIRELSVRMAEDSKSVLKMFKEEVGESYRVDDLVDPDIASEIVEKFNHTAKRVSDTNREKDLFFIEGRESLPKKPKPPVVTFMGHVDHGKTSLLDAFRESNVAERESGGITQHIGAYQITTKDKQKITFIDTPGHEAFTAMRACGANITNIVVIVVAADDGIMKQTVEAINHAKAANVSIIVAINKIDKSEPGDVEKIINSLPQYNLISEELGGDIMIVPVSAKKKTNLDKLEEAILLIAELMKLEAIEDCRALGWVIESKIDKAKGISATLIVEEGTLKVGDILVVGTTYSKVRSMVNHLGQREKAALPSAPIEITGLNGVPNAGDKFVVVNSEKQAREIVEYRLELIKKKKEDLDDNNLDIFSRNNSETEELSVILKCDVTGSIEAISSSIDKLGKDQVKLNILHKAVGGITDSDVLLAEASSAVILAFNVKVDSKIRDLAKQKGVEIHTYNIIYELIDDMRMYLTKMLKPITREVRVGSASVRQIFNVSKAGNIIGCYVSDGVIRKDSLIKVVRGGKLVHEGKLKALRRFKDDVKEVGVNFECGVSLEGNIDIKVGDILEAYQLVQEERVL</sequence>
<dbReference type="SUPFAM" id="SSF50249">
    <property type="entry name" value="Nucleic acid-binding proteins"/>
    <property type="match status" value="1"/>
</dbReference>
<dbReference type="SUPFAM" id="SSF69705">
    <property type="entry name" value="Transcription factor NusA, N-terminal domain"/>
    <property type="match status" value="1"/>
</dbReference>
<dbReference type="InterPro" id="IPR009000">
    <property type="entry name" value="Transl_B-barrel_sf"/>
</dbReference>
<dbReference type="InterPro" id="IPR006847">
    <property type="entry name" value="IF2_N"/>
</dbReference>
<dbReference type="Gene3D" id="3.40.50.10050">
    <property type="entry name" value="Translation initiation factor IF- 2, domain 3"/>
    <property type="match status" value="1"/>
</dbReference>
<dbReference type="InterPro" id="IPR053905">
    <property type="entry name" value="EF-G-like_DII"/>
</dbReference>
<keyword evidence="6" id="KW-0889">Transcription antitermination</keyword>
<dbReference type="GO" id="GO:0003743">
    <property type="term" value="F:translation initiation factor activity"/>
    <property type="evidence" value="ECO:0007669"/>
    <property type="project" value="UniProtKB-KW"/>
</dbReference>
<evidence type="ECO:0000256" key="14">
    <source>
        <dbReference type="PROSITE-ProRule" id="PRU00117"/>
    </source>
</evidence>
<keyword evidence="4 18" id="KW-0396">Initiation factor</keyword>
<dbReference type="InterPro" id="IPR058582">
    <property type="entry name" value="KH_NusA_2nd"/>
</dbReference>
<dbReference type="CDD" id="cd04455">
    <property type="entry name" value="S1_NusA"/>
    <property type="match status" value="1"/>
</dbReference>
<dbReference type="Gene3D" id="1.10.150.20">
    <property type="entry name" value="5' to 3' exonuclease, C-terminal subdomain"/>
    <property type="match status" value="1"/>
</dbReference>
<dbReference type="InterPro" id="IPR013735">
    <property type="entry name" value="TF_NusA_N"/>
</dbReference>
<evidence type="ECO:0000256" key="2">
    <source>
        <dbReference type="ARBA" id="ARBA00022472"/>
    </source>
</evidence>
<dbReference type="PROSITE" id="PS50084">
    <property type="entry name" value="KH_TYPE_1"/>
    <property type="match status" value="1"/>
</dbReference>
<evidence type="ECO:0000256" key="9">
    <source>
        <dbReference type="ARBA" id="ARBA00023015"/>
    </source>
</evidence>
<dbReference type="FunFam" id="3.30.300.20:FF:000005">
    <property type="entry name" value="Transcription termination/antitermination protein NusA"/>
    <property type="match status" value="1"/>
</dbReference>
<dbReference type="NCBIfam" id="TIGR00487">
    <property type="entry name" value="IF-2"/>
    <property type="match status" value="1"/>
</dbReference>
<dbReference type="HAMAP" id="MF_00100_B">
    <property type="entry name" value="IF_2_B"/>
    <property type="match status" value="1"/>
</dbReference>
<dbReference type="GO" id="GO:0006353">
    <property type="term" value="P:DNA-templated transcription termination"/>
    <property type="evidence" value="ECO:0007669"/>
    <property type="project" value="UniProtKB-KW"/>
</dbReference>
<evidence type="ECO:0000256" key="12">
    <source>
        <dbReference type="ARBA" id="ARBA00025162"/>
    </source>
</evidence>
<evidence type="ECO:0000256" key="11">
    <source>
        <dbReference type="ARBA" id="ARBA00023163"/>
    </source>
</evidence>
<dbReference type="Proteomes" id="UP000887116">
    <property type="component" value="Unassembled WGS sequence"/>
</dbReference>
<dbReference type="AlphaFoldDB" id="A0A8X6FMT8"/>
<dbReference type="SUPFAM" id="SSF54814">
    <property type="entry name" value="Prokaryotic type KH domain (KH-domain type II)"/>
    <property type="match status" value="2"/>
</dbReference>
<dbReference type="InterPro" id="IPR044145">
    <property type="entry name" value="IF2_II"/>
</dbReference>
<dbReference type="GO" id="GO:0005525">
    <property type="term" value="F:GTP binding"/>
    <property type="evidence" value="ECO:0007669"/>
    <property type="project" value="UniProtKB-KW"/>
</dbReference>
<dbReference type="SMART" id="SM00322">
    <property type="entry name" value="KH"/>
    <property type="match status" value="2"/>
</dbReference>
<evidence type="ECO:0000256" key="5">
    <source>
        <dbReference type="ARBA" id="ARBA00022741"/>
    </source>
</evidence>
<dbReference type="CDD" id="cd22529">
    <property type="entry name" value="KH-II_NusA_rpt2"/>
    <property type="match status" value="1"/>
</dbReference>
<dbReference type="CDD" id="cd02134">
    <property type="entry name" value="KH-II_NusA_rpt1"/>
    <property type="match status" value="1"/>
</dbReference>
<evidence type="ECO:0000313" key="19">
    <source>
        <dbReference type="Proteomes" id="UP000887116"/>
    </source>
</evidence>
<dbReference type="GO" id="GO:0003723">
    <property type="term" value="F:RNA binding"/>
    <property type="evidence" value="ECO:0007669"/>
    <property type="project" value="UniProtKB-UniRule"/>
</dbReference>
<evidence type="ECO:0000256" key="8">
    <source>
        <dbReference type="ARBA" id="ARBA00022917"/>
    </source>
</evidence>
<keyword evidence="8" id="KW-0648">Protein biosynthesis</keyword>
<comment type="similarity">
    <text evidence="1">Belongs to the TRAFAC class translation factor GTPase superfamily. Classic translation factor GTPase family. IF-2 subfamily.</text>
</comment>
<dbReference type="SUPFAM" id="SSF47794">
    <property type="entry name" value="Rad51 N-terminal domain-like"/>
    <property type="match status" value="1"/>
</dbReference>
<reference evidence="18" key="1">
    <citation type="submission" date="2020-07" db="EMBL/GenBank/DDBJ databases">
        <title>Multicomponent nature underlies the extraordinary mechanical properties of spider dragline silk.</title>
        <authorList>
            <person name="Kono N."/>
            <person name="Nakamura H."/>
            <person name="Mori M."/>
            <person name="Yoshida Y."/>
            <person name="Ohtoshi R."/>
            <person name="Malay A.D."/>
            <person name="Moran D.A.P."/>
            <person name="Tomita M."/>
            <person name="Numata K."/>
            <person name="Arakawa K."/>
        </authorList>
    </citation>
    <scope>NUCLEOTIDE SEQUENCE</scope>
</reference>
<dbReference type="SUPFAM" id="SSF50447">
    <property type="entry name" value="Translation proteins"/>
    <property type="match status" value="2"/>
</dbReference>
<dbReference type="SMART" id="SM00316">
    <property type="entry name" value="S1"/>
    <property type="match status" value="1"/>
</dbReference>
<dbReference type="FunFam" id="3.40.50.10050:FF:000001">
    <property type="entry name" value="Translation initiation factor IF-2"/>
    <property type="match status" value="1"/>
</dbReference>
<protein>
    <recommendedName>
        <fullName evidence="13">Translation initiation factor IF-2, chloroplastic</fullName>
    </recommendedName>
</protein>
<evidence type="ECO:0000256" key="6">
    <source>
        <dbReference type="ARBA" id="ARBA00022814"/>
    </source>
</evidence>
<dbReference type="FunFam" id="2.40.30.10:FF:000007">
    <property type="entry name" value="Translation initiation factor IF-2"/>
    <property type="match status" value="1"/>
</dbReference>
<feature type="region of interest" description="Disordered" evidence="15">
    <location>
        <begin position="584"/>
        <end position="610"/>
    </location>
</feature>
<dbReference type="Pfam" id="PF13184">
    <property type="entry name" value="KH_NusA_1st"/>
    <property type="match status" value="1"/>
</dbReference>
<dbReference type="FunFam" id="2.40.30.10:FF:000008">
    <property type="entry name" value="Translation initiation factor IF-2"/>
    <property type="match status" value="1"/>
</dbReference>
<dbReference type="SUPFAM" id="SSF52156">
    <property type="entry name" value="Initiation factor IF2/eIF5b, domain 3"/>
    <property type="match status" value="1"/>
</dbReference>
<dbReference type="PROSITE" id="PS51722">
    <property type="entry name" value="G_TR_2"/>
    <property type="match status" value="1"/>
</dbReference>
<dbReference type="InterPro" id="IPR025249">
    <property type="entry name" value="TF_NusA_KH_1st"/>
</dbReference>
<evidence type="ECO:0000259" key="16">
    <source>
        <dbReference type="PROSITE" id="PS50126"/>
    </source>
</evidence>
<dbReference type="FunFam" id="3.30.300.20:FF:000002">
    <property type="entry name" value="Transcription termination/antitermination protein NusA"/>
    <property type="match status" value="1"/>
</dbReference>
<keyword evidence="11" id="KW-0804">Transcription</keyword>
<dbReference type="InterPro" id="IPR015946">
    <property type="entry name" value="KH_dom-like_a/b"/>
</dbReference>
<dbReference type="InterPro" id="IPR036925">
    <property type="entry name" value="TIF_IF2_dom3_sf"/>
</dbReference>
<dbReference type="InterPro" id="IPR015760">
    <property type="entry name" value="TIF_IF2"/>
</dbReference>
<keyword evidence="5" id="KW-0547">Nucleotide-binding</keyword>
<feature type="domain" description="Tr-type G" evidence="17">
    <location>
        <begin position="777"/>
        <end position="948"/>
    </location>
</feature>
<comment type="caution">
    <text evidence="18">The sequence shown here is derived from an EMBL/GenBank/DDBJ whole genome shotgun (WGS) entry which is preliminary data.</text>
</comment>
<dbReference type="GO" id="GO:0003924">
    <property type="term" value="F:GTPase activity"/>
    <property type="evidence" value="ECO:0007669"/>
    <property type="project" value="InterPro"/>
</dbReference>
<dbReference type="Gene3D" id="3.30.300.20">
    <property type="match status" value="2"/>
</dbReference>
<dbReference type="InterPro" id="IPR030842">
    <property type="entry name" value="TF_NusA_bacterial"/>
</dbReference>
<dbReference type="InterPro" id="IPR003029">
    <property type="entry name" value="S1_domain"/>
</dbReference>
<feature type="domain" description="S1 motif" evidence="16">
    <location>
        <begin position="158"/>
        <end position="222"/>
    </location>
</feature>
<dbReference type="Gene3D" id="3.30.1480.10">
    <property type="entry name" value="NusA, N-terminal domain"/>
    <property type="match status" value="1"/>
</dbReference>
<dbReference type="InterPro" id="IPR004087">
    <property type="entry name" value="KH_dom"/>
</dbReference>
<dbReference type="Pfam" id="PF04760">
    <property type="entry name" value="IF2_N"/>
    <property type="match status" value="1"/>
</dbReference>
<evidence type="ECO:0000256" key="4">
    <source>
        <dbReference type="ARBA" id="ARBA00022540"/>
    </source>
</evidence>
<dbReference type="FunFam" id="3.40.50.300:FF:000019">
    <property type="entry name" value="Translation initiation factor IF-2"/>
    <property type="match status" value="1"/>
</dbReference>
<dbReference type="OrthoDB" id="6419029at2759"/>
<dbReference type="InterPro" id="IPR027417">
    <property type="entry name" value="P-loop_NTPase"/>
</dbReference>
<dbReference type="InterPro" id="IPR009019">
    <property type="entry name" value="KH_sf_prok-type"/>
</dbReference>
<keyword evidence="10" id="KW-0342">GTP-binding</keyword>
<dbReference type="Pfam" id="PF08529">
    <property type="entry name" value="NusA_N"/>
    <property type="match status" value="1"/>
</dbReference>
<dbReference type="GO" id="GO:0005737">
    <property type="term" value="C:cytoplasm"/>
    <property type="evidence" value="ECO:0007669"/>
    <property type="project" value="TreeGrafter"/>
</dbReference>
<dbReference type="CDD" id="cd03692">
    <property type="entry name" value="mtIF2_IVc"/>
    <property type="match status" value="1"/>
</dbReference>
<dbReference type="PROSITE" id="PS01176">
    <property type="entry name" value="IF2"/>
    <property type="match status" value="1"/>
</dbReference>
<dbReference type="InterPro" id="IPR036555">
    <property type="entry name" value="NusA_N_sf"/>
</dbReference>
<evidence type="ECO:0000256" key="13">
    <source>
        <dbReference type="ARBA" id="ARBA00044105"/>
    </source>
</evidence>
<dbReference type="SUPFAM" id="SSF52540">
    <property type="entry name" value="P-loop containing nucleoside triphosphate hydrolases"/>
    <property type="match status" value="1"/>
</dbReference>
<accession>A0A8X6FMT8</accession>
<dbReference type="Pfam" id="PF11987">
    <property type="entry name" value="IF-2"/>
    <property type="match status" value="1"/>
</dbReference>
<keyword evidence="2" id="KW-0806">Transcription termination</keyword>
<dbReference type="InterPro" id="IPR010214">
    <property type="entry name" value="Tscrpt_termin_fac_NusA_C_rpt"/>
</dbReference>
<keyword evidence="7 14" id="KW-0694">RNA-binding</keyword>
<evidence type="ECO:0000256" key="7">
    <source>
        <dbReference type="ARBA" id="ARBA00022884"/>
    </source>
</evidence>
<evidence type="ECO:0000256" key="10">
    <source>
        <dbReference type="ARBA" id="ARBA00023134"/>
    </source>
</evidence>
<dbReference type="PROSITE" id="PS50126">
    <property type="entry name" value="S1"/>
    <property type="match status" value="1"/>
</dbReference>
<dbReference type="InterPro" id="IPR012340">
    <property type="entry name" value="NA-bd_OB-fold"/>
</dbReference>
<dbReference type="Pfam" id="PF14520">
    <property type="entry name" value="HHH_5"/>
    <property type="match status" value="1"/>
</dbReference>
<dbReference type="Pfam" id="PF00009">
    <property type="entry name" value="GTP_EFTU"/>
    <property type="match status" value="1"/>
</dbReference>
<dbReference type="Gene3D" id="2.40.50.140">
    <property type="entry name" value="Nucleic acid-binding proteins"/>
    <property type="match status" value="1"/>
</dbReference>
<dbReference type="CDD" id="cd03702">
    <property type="entry name" value="IF2_mtIF2_II"/>
    <property type="match status" value="1"/>
</dbReference>
<proteinExistence type="inferred from homology"/>
<gene>
    <name evidence="18" type="primary">infB</name>
    <name evidence="18" type="ORF">TNCT_686941</name>
</gene>
<dbReference type="InterPro" id="IPR000795">
    <property type="entry name" value="T_Tr_GTP-bd_dom"/>
</dbReference>
<dbReference type="PANTHER" id="PTHR43381:SF5">
    <property type="entry name" value="TR-TYPE G DOMAIN-CONTAINING PROTEIN"/>
    <property type="match status" value="1"/>
</dbReference>
<dbReference type="InterPro" id="IPR010995">
    <property type="entry name" value="DNA_repair_Rad51/TF_NusA_a-hlx"/>
</dbReference>
<dbReference type="GO" id="GO:0003700">
    <property type="term" value="F:DNA-binding transcription factor activity"/>
    <property type="evidence" value="ECO:0007669"/>
    <property type="project" value="InterPro"/>
</dbReference>
<dbReference type="Pfam" id="PF26594">
    <property type="entry name" value="KH_NusA_2nd"/>
    <property type="match status" value="1"/>
</dbReference>
<dbReference type="GO" id="GO:0031564">
    <property type="term" value="P:transcription antitermination"/>
    <property type="evidence" value="ECO:0007669"/>
    <property type="project" value="UniProtKB-KW"/>
</dbReference>
<evidence type="ECO:0000256" key="1">
    <source>
        <dbReference type="ARBA" id="ARBA00007733"/>
    </source>
</evidence>
<keyword evidence="9" id="KW-0805">Transcription regulation</keyword>